<organism evidence="5 6">
    <name type="scientific">Elizabethkingia anophelis NUHP1</name>
    <dbReference type="NCBI Taxonomy" id="1338011"/>
    <lineage>
        <taxon>Bacteria</taxon>
        <taxon>Pseudomonadati</taxon>
        <taxon>Bacteroidota</taxon>
        <taxon>Flavobacteriia</taxon>
        <taxon>Flavobacteriales</taxon>
        <taxon>Weeksellaceae</taxon>
        <taxon>Elizabethkingia</taxon>
    </lineage>
</organism>
<proteinExistence type="predicted"/>
<dbReference type="Gene3D" id="1.10.3290.10">
    <property type="entry name" value="Fido-like domain"/>
    <property type="match status" value="1"/>
</dbReference>
<accession>A0A077EFQ0</accession>
<evidence type="ECO:0000259" key="4">
    <source>
        <dbReference type="PROSITE" id="PS51459"/>
    </source>
</evidence>
<feature type="active site" evidence="1">
    <location>
        <position position="224"/>
    </location>
</feature>
<dbReference type="STRING" id="1338011.BD94_1618"/>
<keyword evidence="2" id="KW-0067">ATP-binding</keyword>
<reference evidence="5" key="1">
    <citation type="journal article" date="2013" name="Lancet">
        <title>First case of E anophelis outbreak in an intensive-care unit.</title>
        <authorList>
            <person name="Teo J."/>
            <person name="Tan S.Y."/>
            <person name="Tay M."/>
            <person name="Ding Y."/>
            <person name="Kjelleberg S."/>
            <person name="Givskov M."/>
            <person name="Lin R.T."/>
            <person name="Yang L."/>
        </authorList>
    </citation>
    <scope>NUCLEOTIDE SEQUENCE [LARGE SCALE GENOMIC DNA]</scope>
    <source>
        <strain evidence="5">NUHP1</strain>
    </source>
</reference>
<feature type="domain" description="Fido" evidence="4">
    <location>
        <begin position="144"/>
        <end position="294"/>
    </location>
</feature>
<dbReference type="InterPro" id="IPR036597">
    <property type="entry name" value="Fido-like_dom_sf"/>
</dbReference>
<evidence type="ECO:0000313" key="5">
    <source>
        <dbReference type="EMBL" id="AIL45393.1"/>
    </source>
</evidence>
<dbReference type="Pfam" id="PF02661">
    <property type="entry name" value="Fic"/>
    <property type="match status" value="1"/>
</dbReference>
<protein>
    <submittedName>
        <fullName evidence="5">Oligopeptide ABC transporter, periplasmic oligopeptide-binding protein OppA</fullName>
    </submittedName>
</protein>
<dbReference type="AlphaFoldDB" id="A0A077EFQ0"/>
<dbReference type="PANTHER" id="PTHR13504">
    <property type="entry name" value="FIDO DOMAIN-CONTAINING PROTEIN DDB_G0283145"/>
    <property type="match status" value="1"/>
</dbReference>
<dbReference type="InterPro" id="IPR003812">
    <property type="entry name" value="Fido"/>
</dbReference>
<dbReference type="SUPFAM" id="SSF140931">
    <property type="entry name" value="Fic-like"/>
    <property type="match status" value="1"/>
</dbReference>
<dbReference type="RefSeq" id="WP_024566207.1">
    <property type="nucleotide sequence ID" value="NZ_CP007547.1"/>
</dbReference>
<dbReference type="Proteomes" id="UP000028933">
    <property type="component" value="Chromosome"/>
</dbReference>
<feature type="binding site" evidence="2">
    <location>
        <begin position="260"/>
        <end position="261"/>
    </location>
    <ligand>
        <name>ATP</name>
        <dbReference type="ChEBI" id="CHEBI:30616"/>
    </ligand>
</feature>
<dbReference type="HOGENOM" id="CLU_040460_2_0_10"/>
<name>A0A077EFQ0_9FLAO</name>
<dbReference type="PROSITE" id="PS51459">
    <property type="entry name" value="FIDO"/>
    <property type="match status" value="1"/>
</dbReference>
<gene>
    <name evidence="5" type="ORF">BD94_1618</name>
</gene>
<dbReference type="EMBL" id="CP007547">
    <property type="protein sequence ID" value="AIL45393.1"/>
    <property type="molecule type" value="Genomic_DNA"/>
</dbReference>
<dbReference type="GO" id="GO:0005524">
    <property type="term" value="F:ATP binding"/>
    <property type="evidence" value="ECO:0007669"/>
    <property type="project" value="UniProtKB-KW"/>
</dbReference>
<dbReference type="eggNOG" id="COG3177">
    <property type="taxonomic scope" value="Bacteria"/>
</dbReference>
<feature type="binding site" evidence="2">
    <location>
        <begin position="228"/>
        <end position="235"/>
    </location>
    <ligand>
        <name>ATP</name>
        <dbReference type="ChEBI" id="CHEBI:30616"/>
    </ligand>
</feature>
<evidence type="ECO:0000256" key="3">
    <source>
        <dbReference type="PIRSR" id="PIRSR640198-3"/>
    </source>
</evidence>
<dbReference type="InterPro" id="IPR040198">
    <property type="entry name" value="Fido_containing"/>
</dbReference>
<keyword evidence="2" id="KW-0547">Nucleotide-binding</keyword>
<dbReference type="KEGG" id="eao:BD94_1618"/>
<sequence length="297" mass="34700">MNYISVSEFAKKWNVPERTVRNYCATGRIKGAFLTGKTWNIPDDAILPEKANKKKFSDNQLLNHLKEQKEMKLKGGIYHRTQIDLTYNSNRIEGSKLTHDQTRYIFETNTIGASKESVNVDDIIETTNHFRCIDLIIDKAKSKLSESFIKELHYLLKSGTSDSRKDWFNVGEYKKLPNEVGGNETCSPKEVTTKMKDLLSGYHSIKQKTFEDIIDFHYQFEIIHPFQDGNGRVGRLIMFKECLANNIVPFIIDEDIKLFYYRGLQEWINIREYLLDTCLTAQDNYKAILQYFEIEFD</sequence>
<feature type="site" description="Important for autoinhibition of adenylyltransferase activity" evidence="3">
    <location>
        <position position="93"/>
    </location>
</feature>
<evidence type="ECO:0000256" key="2">
    <source>
        <dbReference type="PIRSR" id="PIRSR640198-2"/>
    </source>
</evidence>
<reference evidence="5" key="2">
    <citation type="journal article" date="2015" name="Genome Biol. Evol.">
        <title>Complete Genome Sequence and Transcriptomic Analysis of the Novel Pathogen Elizabethkingia anophelis in Response to Oxidative Stress.</title>
        <authorList>
            <person name="Li Y."/>
            <person name="Liu Y."/>
            <person name="Chew S.C."/>
            <person name="Tay M."/>
            <person name="Salido M.M."/>
            <person name="Teo J."/>
            <person name="Lauro F.M."/>
            <person name="Givskov M."/>
            <person name="Yang L."/>
        </authorList>
    </citation>
    <scope>NUCLEOTIDE SEQUENCE</scope>
    <source>
        <strain evidence="5">NUHP1</strain>
    </source>
</reference>
<dbReference type="PANTHER" id="PTHR13504:SF38">
    <property type="entry name" value="FIDO DOMAIN-CONTAINING PROTEIN"/>
    <property type="match status" value="1"/>
</dbReference>
<evidence type="ECO:0000313" key="6">
    <source>
        <dbReference type="Proteomes" id="UP000028933"/>
    </source>
</evidence>
<evidence type="ECO:0000256" key="1">
    <source>
        <dbReference type="PIRSR" id="PIRSR640198-1"/>
    </source>
</evidence>